<dbReference type="GO" id="GO:0007140">
    <property type="term" value="P:male meiotic nuclear division"/>
    <property type="evidence" value="ECO:0007669"/>
    <property type="project" value="TreeGrafter"/>
</dbReference>
<dbReference type="GO" id="GO:0007283">
    <property type="term" value="P:spermatogenesis"/>
    <property type="evidence" value="ECO:0007669"/>
    <property type="project" value="TreeGrafter"/>
</dbReference>
<sequence length="499" mass="58490">MSKNAFYFFMLDWAKEQERRGLSAPKNFKELSAACSDDWKNLSSQKKGIYKARAKQYKIKSQSNASTDKKTTTGESLALLELQEKKEQEFHQNMLRYIESVVSLGVLHNNLPKLKFIFIHTNWFCKKNIGINKYEFFPAEFAVAEFSIENGIEDIYHELLKPKIPLGWRRDAIEISQQTHQIPINLEDGENDFSLMYDKFTKFLDARKTGNKYPPLFTLKDLYPAVESLLMKMIDDDRGCLEDYLIYSIEALFTELRNTAIKNVSSHDLPLVIGEYRFSKDYFSDRRGYECDFHKIIDVTQYCSKSIVTRWGFLICDYCCDYLDIEMIEGVHRPHDLHFDINIEKQMYDIQCRTKKLNIEREQTTKVDKVNGNRKLHIVTKHKNEISQRSDKEKLNRWNADTSIDRIDNIKPGTSQTNTATVSTNIKLNMPMRPLRAPKTTAQALEIDETIDPLNEVNFPPIDLKFIFTSKQVDEVLQFIEKTMYRLNCLWEEDVEDIK</sequence>
<dbReference type="InterPro" id="IPR024970">
    <property type="entry name" value="Maelstrom"/>
</dbReference>
<dbReference type="PANTHER" id="PTHR21358">
    <property type="entry name" value="PROTEIN MAELSTROM HOMOLOG"/>
    <property type="match status" value="1"/>
</dbReference>
<dbReference type="GO" id="GO:0030154">
    <property type="term" value="P:cell differentiation"/>
    <property type="evidence" value="ECO:0007669"/>
    <property type="project" value="UniProtKB-KW"/>
</dbReference>
<dbReference type="Pfam" id="PF09011">
    <property type="entry name" value="HMG_box_2"/>
    <property type="match status" value="1"/>
</dbReference>
<feature type="domain" description="Maelstrom" evidence="12">
    <location>
        <begin position="132"/>
        <end position="335"/>
    </location>
</feature>
<dbReference type="InterPro" id="IPR009071">
    <property type="entry name" value="HMG_box_dom"/>
</dbReference>
<feature type="domain" description="HMG box" evidence="11">
    <location>
        <begin position="2"/>
        <end position="65"/>
    </location>
</feature>
<dbReference type="Proteomes" id="UP000655588">
    <property type="component" value="Unassembled WGS sequence"/>
</dbReference>
<comment type="similarity">
    <text evidence="3">Belongs to the maelstrom family.</text>
</comment>
<protein>
    <recommendedName>
        <fullName evidence="15">HMG box domain-containing protein</fullName>
    </recommendedName>
</protein>
<evidence type="ECO:0000256" key="9">
    <source>
        <dbReference type="ARBA" id="ARBA00023242"/>
    </source>
</evidence>
<evidence type="ECO:0000259" key="12">
    <source>
        <dbReference type="Pfam" id="PF13017"/>
    </source>
</evidence>
<dbReference type="GO" id="GO:0034587">
    <property type="term" value="P:piRNA processing"/>
    <property type="evidence" value="ECO:0007669"/>
    <property type="project" value="TreeGrafter"/>
</dbReference>
<dbReference type="GO" id="GO:0005634">
    <property type="term" value="C:nucleus"/>
    <property type="evidence" value="ECO:0007669"/>
    <property type="project" value="UniProtKB-SubCell"/>
</dbReference>
<evidence type="ECO:0000256" key="5">
    <source>
        <dbReference type="ARBA" id="ARBA00022490"/>
    </source>
</evidence>
<dbReference type="CDD" id="cd21992">
    <property type="entry name" value="HMG-box_MAEL"/>
    <property type="match status" value="1"/>
</dbReference>
<evidence type="ECO:0000313" key="14">
    <source>
        <dbReference type="Proteomes" id="UP000655588"/>
    </source>
</evidence>
<evidence type="ECO:0008006" key="15">
    <source>
        <dbReference type="Google" id="ProtNLM"/>
    </source>
</evidence>
<comment type="caution">
    <text evidence="13">The sequence shown here is derived from an EMBL/GenBank/DDBJ whole genome shotgun (WGS) entry which is preliminary data.</text>
</comment>
<keyword evidence="5" id="KW-0963">Cytoplasm</keyword>
<dbReference type="AlphaFoldDB" id="A0A833S9B7"/>
<name>A0A833S9B7_9HYME</name>
<evidence type="ECO:0000256" key="2">
    <source>
        <dbReference type="ARBA" id="ARBA00004496"/>
    </source>
</evidence>
<dbReference type="SUPFAM" id="SSF47095">
    <property type="entry name" value="HMG-box"/>
    <property type="match status" value="1"/>
</dbReference>
<evidence type="ECO:0000256" key="10">
    <source>
        <dbReference type="ARBA" id="ARBA00023254"/>
    </source>
</evidence>
<dbReference type="InterPro" id="IPR036910">
    <property type="entry name" value="HMG_box_dom_sf"/>
</dbReference>
<keyword evidence="6" id="KW-0221">Differentiation</keyword>
<gene>
    <name evidence="13" type="ORF">E2986_06471</name>
</gene>
<dbReference type="InterPro" id="IPR039259">
    <property type="entry name" value="Protein_maelstrom"/>
</dbReference>
<evidence type="ECO:0000256" key="3">
    <source>
        <dbReference type="ARBA" id="ARBA00007057"/>
    </source>
</evidence>
<dbReference type="PANTHER" id="PTHR21358:SF4">
    <property type="entry name" value="PROTEIN MAELSTROM HOMOLOG"/>
    <property type="match status" value="1"/>
</dbReference>
<dbReference type="GO" id="GO:0045892">
    <property type="term" value="P:negative regulation of DNA-templated transcription"/>
    <property type="evidence" value="ECO:0007669"/>
    <property type="project" value="TreeGrafter"/>
</dbReference>
<evidence type="ECO:0000256" key="4">
    <source>
        <dbReference type="ARBA" id="ARBA00022473"/>
    </source>
</evidence>
<evidence type="ECO:0000256" key="7">
    <source>
        <dbReference type="ARBA" id="ARBA00023125"/>
    </source>
</evidence>
<evidence type="ECO:0000256" key="8">
    <source>
        <dbReference type="ARBA" id="ARBA00023158"/>
    </source>
</evidence>
<keyword evidence="7" id="KW-0238">DNA-binding</keyword>
<reference evidence="13" key="1">
    <citation type="submission" date="2019-11" db="EMBL/GenBank/DDBJ databases">
        <title>The nuclear and mitochondrial genomes of Frieseomelitta varia - a highly eusocial stingless bee (Meliponini) with a permanently sterile worker caste.</title>
        <authorList>
            <person name="Freitas F.C.P."/>
            <person name="Lourenco A.P."/>
            <person name="Nunes F.M.F."/>
            <person name="Paschoal A.R."/>
            <person name="Abreu F.C.P."/>
            <person name="Barbin F.O."/>
            <person name="Bataglia L."/>
            <person name="Cardoso-Junior C.A.M."/>
            <person name="Cervoni M.S."/>
            <person name="Silva S.R."/>
            <person name="Dalarmi F."/>
            <person name="Del Lama M.A."/>
            <person name="Depintor T.S."/>
            <person name="Ferreira K.M."/>
            <person name="Goria P.S."/>
            <person name="Jaskot M.C."/>
            <person name="Lago D.C."/>
            <person name="Luna-Lucena D."/>
            <person name="Moda L.M."/>
            <person name="Nascimento L."/>
            <person name="Pedrino M."/>
            <person name="Rabico F.O."/>
            <person name="Sanches F.C."/>
            <person name="Santos D.E."/>
            <person name="Santos C.G."/>
            <person name="Vieira J."/>
            <person name="Lopes T.F."/>
            <person name="Barchuk A.R."/>
            <person name="Hartfelder K."/>
            <person name="Simoes Z.L.P."/>
            <person name="Bitondi M.M.G."/>
            <person name="Pinheiro D.G."/>
        </authorList>
    </citation>
    <scope>NUCLEOTIDE SEQUENCE</scope>
    <source>
        <strain evidence="13">USP_RPSP 00005682</strain>
        <tissue evidence="13">Whole individual</tissue>
    </source>
</reference>
<evidence type="ECO:0000313" key="13">
    <source>
        <dbReference type="EMBL" id="KAF3425452.1"/>
    </source>
</evidence>
<keyword evidence="14" id="KW-1185">Reference proteome</keyword>
<dbReference type="GO" id="GO:0043565">
    <property type="term" value="F:sequence-specific DNA binding"/>
    <property type="evidence" value="ECO:0007669"/>
    <property type="project" value="TreeGrafter"/>
</dbReference>
<proteinExistence type="inferred from homology"/>
<dbReference type="GO" id="GO:0043186">
    <property type="term" value="C:P granule"/>
    <property type="evidence" value="ECO:0007669"/>
    <property type="project" value="TreeGrafter"/>
</dbReference>
<organism evidence="13 14">
    <name type="scientific">Frieseomelitta varia</name>
    <dbReference type="NCBI Taxonomy" id="561572"/>
    <lineage>
        <taxon>Eukaryota</taxon>
        <taxon>Metazoa</taxon>
        <taxon>Ecdysozoa</taxon>
        <taxon>Arthropoda</taxon>
        <taxon>Hexapoda</taxon>
        <taxon>Insecta</taxon>
        <taxon>Pterygota</taxon>
        <taxon>Neoptera</taxon>
        <taxon>Endopterygota</taxon>
        <taxon>Hymenoptera</taxon>
        <taxon>Apocrita</taxon>
        <taxon>Aculeata</taxon>
        <taxon>Apoidea</taxon>
        <taxon>Anthophila</taxon>
        <taxon>Apidae</taxon>
        <taxon>Frieseomelitta</taxon>
    </lineage>
</organism>
<dbReference type="Gene3D" id="1.10.30.10">
    <property type="entry name" value="High mobility group box domain"/>
    <property type="match status" value="1"/>
</dbReference>
<comment type="subcellular location">
    <subcellularLocation>
        <location evidence="2">Cytoplasm</location>
    </subcellularLocation>
    <subcellularLocation>
        <location evidence="1">Nucleus</location>
    </subcellularLocation>
</comment>
<evidence type="ECO:0000256" key="1">
    <source>
        <dbReference type="ARBA" id="ARBA00004123"/>
    </source>
</evidence>
<evidence type="ECO:0000256" key="6">
    <source>
        <dbReference type="ARBA" id="ARBA00022782"/>
    </source>
</evidence>
<dbReference type="Pfam" id="PF13017">
    <property type="entry name" value="Maelstrom"/>
    <property type="match status" value="1"/>
</dbReference>
<keyword evidence="9" id="KW-0539">Nucleus</keyword>
<dbReference type="EMBL" id="WNWW01000384">
    <property type="protein sequence ID" value="KAF3425452.1"/>
    <property type="molecule type" value="Genomic_DNA"/>
</dbReference>
<dbReference type="GO" id="GO:0060964">
    <property type="term" value="P:regulation of miRNA-mediated gene silencing"/>
    <property type="evidence" value="ECO:0007669"/>
    <property type="project" value="InterPro"/>
</dbReference>
<evidence type="ECO:0000259" key="11">
    <source>
        <dbReference type="Pfam" id="PF09011"/>
    </source>
</evidence>
<keyword evidence="10" id="KW-0469">Meiosis</keyword>
<accession>A0A833S9B7</accession>
<keyword evidence="4" id="KW-0217">Developmental protein</keyword>
<keyword evidence="8" id="KW-0943">RNA-mediated gene silencing</keyword>